<name>A0A1T3MP56_9FLAO</name>
<evidence type="ECO:0008006" key="4">
    <source>
        <dbReference type="Google" id="ProtNLM"/>
    </source>
</evidence>
<evidence type="ECO:0000313" key="3">
    <source>
        <dbReference type="Proteomes" id="UP000190813"/>
    </source>
</evidence>
<dbReference type="PANTHER" id="PTHR40106">
    <property type="entry name" value="INNER MEMBRANE PROTEIN RCLC"/>
    <property type="match status" value="1"/>
</dbReference>
<dbReference type="AlphaFoldDB" id="A0A1T3MP56"/>
<dbReference type="RefSeq" id="WP_078771658.1">
    <property type="nucleotide sequence ID" value="NZ_CBCSBR010000005.1"/>
</dbReference>
<keyword evidence="1" id="KW-0812">Transmembrane</keyword>
<dbReference type="Pfam" id="PF04224">
    <property type="entry name" value="DUF417"/>
    <property type="match status" value="1"/>
</dbReference>
<proteinExistence type="predicted"/>
<dbReference type="EMBL" id="MAHX01000013">
    <property type="protein sequence ID" value="OPC66101.1"/>
    <property type="molecule type" value="Genomic_DNA"/>
</dbReference>
<dbReference type="GO" id="GO:1901530">
    <property type="term" value="P:response to hypochlorite"/>
    <property type="evidence" value="ECO:0007669"/>
    <property type="project" value="TreeGrafter"/>
</dbReference>
<dbReference type="PIRSF" id="PIRSF028065">
    <property type="entry name" value="UCP028065"/>
    <property type="match status" value="1"/>
</dbReference>
<dbReference type="GO" id="GO:0005886">
    <property type="term" value="C:plasma membrane"/>
    <property type="evidence" value="ECO:0007669"/>
    <property type="project" value="TreeGrafter"/>
</dbReference>
<feature type="transmembrane region" description="Helical" evidence="1">
    <location>
        <begin position="129"/>
        <end position="148"/>
    </location>
</feature>
<reference evidence="2 3" key="1">
    <citation type="submission" date="2016-06" db="EMBL/GenBank/DDBJ databases">
        <title>Revisiting the taxonomy of the Elizabethkingia Genus based on Whole-Genome Sequencing, Optical Mapping, and MALDI-TOF.</title>
        <authorList>
            <person name="Nicholson A.C."/>
        </authorList>
    </citation>
    <scope>NUCLEOTIDE SEQUENCE [LARGE SCALE GENOMIC DNA]</scope>
    <source>
        <strain evidence="2 3">G4070</strain>
    </source>
</reference>
<keyword evidence="1" id="KW-1133">Transmembrane helix</keyword>
<organism evidence="2 3">
    <name type="scientific">Elizabethkingia occulta</name>
    <dbReference type="NCBI Taxonomy" id="1867263"/>
    <lineage>
        <taxon>Bacteria</taxon>
        <taxon>Pseudomonadati</taxon>
        <taxon>Bacteroidota</taxon>
        <taxon>Flavobacteriia</taxon>
        <taxon>Flavobacteriales</taxon>
        <taxon>Weeksellaceae</taxon>
        <taxon>Elizabethkingia</taxon>
    </lineage>
</organism>
<dbReference type="Proteomes" id="UP000190813">
    <property type="component" value="Unassembled WGS sequence"/>
</dbReference>
<sequence>MLTKVPSSSNRNFLTGYYISLYGVALVLLWIGIFKFTPTEAAAIKPLVENHPLMGWLYHIFSIRGVSNLIGIVEILTALAILFAPYRHFFRLIASAGILITFITTLSFLFTTPGTWRIVDGIPVTDFFILKDLVSLGFGLMILQFPIYTSK</sequence>
<feature type="transmembrane region" description="Helical" evidence="1">
    <location>
        <begin position="56"/>
        <end position="82"/>
    </location>
</feature>
<dbReference type="InterPro" id="IPR007339">
    <property type="entry name" value="RclC-like"/>
</dbReference>
<accession>A0A1T3MP56</accession>
<feature type="transmembrane region" description="Helical" evidence="1">
    <location>
        <begin position="89"/>
        <end position="109"/>
    </location>
</feature>
<comment type="caution">
    <text evidence="2">The sequence shown here is derived from an EMBL/GenBank/DDBJ whole genome shotgun (WGS) entry which is preliminary data.</text>
</comment>
<dbReference type="PANTHER" id="PTHR40106:SF1">
    <property type="entry name" value="INNER MEMBRANE PROTEIN RCLC"/>
    <property type="match status" value="1"/>
</dbReference>
<dbReference type="InterPro" id="IPR016865">
    <property type="entry name" value="RclC"/>
</dbReference>
<protein>
    <recommendedName>
        <fullName evidence="4">DUF417 domain-containing protein</fullName>
    </recommendedName>
</protein>
<evidence type="ECO:0000256" key="1">
    <source>
        <dbReference type="SAM" id="Phobius"/>
    </source>
</evidence>
<keyword evidence="3" id="KW-1185">Reference proteome</keyword>
<feature type="transmembrane region" description="Helical" evidence="1">
    <location>
        <begin position="12"/>
        <end position="36"/>
    </location>
</feature>
<evidence type="ECO:0000313" key="2">
    <source>
        <dbReference type="EMBL" id="OPC66101.1"/>
    </source>
</evidence>
<keyword evidence="1" id="KW-0472">Membrane</keyword>
<gene>
    <name evidence="2" type="ORF">BAZ10_02370</name>
</gene>